<name>A0A834XKH5_9FABA</name>
<comment type="caution">
    <text evidence="1">The sequence shown here is derived from an EMBL/GenBank/DDBJ whole genome shotgun (WGS) entry which is preliminary data.</text>
</comment>
<gene>
    <name evidence="1" type="ORF">G2W53_002387</name>
</gene>
<proteinExistence type="predicted"/>
<reference evidence="1" key="1">
    <citation type="submission" date="2020-09" db="EMBL/GenBank/DDBJ databases">
        <title>Genome-Enabled Discovery of Anthraquinone Biosynthesis in Senna tora.</title>
        <authorList>
            <person name="Kang S.-H."/>
            <person name="Pandey R.P."/>
            <person name="Lee C.-M."/>
            <person name="Sim J.-S."/>
            <person name="Jeong J.-T."/>
            <person name="Choi B.-S."/>
            <person name="Jung M."/>
            <person name="Ginzburg D."/>
            <person name="Zhao K."/>
            <person name="Won S.Y."/>
            <person name="Oh T.-J."/>
            <person name="Yu Y."/>
            <person name="Kim N.-H."/>
            <person name="Lee O.R."/>
            <person name="Lee T.-H."/>
            <person name="Bashyal P."/>
            <person name="Kim T.-S."/>
            <person name="Lee W.-H."/>
            <person name="Kawkins C."/>
            <person name="Kim C.-K."/>
            <person name="Kim J.S."/>
            <person name="Ahn B.O."/>
            <person name="Rhee S.Y."/>
            <person name="Sohng J.K."/>
        </authorList>
    </citation>
    <scope>NUCLEOTIDE SEQUENCE</scope>
    <source>
        <tissue evidence="1">Leaf</tissue>
    </source>
</reference>
<evidence type="ECO:0000313" key="1">
    <source>
        <dbReference type="EMBL" id="KAF7845482.1"/>
    </source>
</evidence>
<dbReference type="EMBL" id="JAAIUW010000001">
    <property type="protein sequence ID" value="KAF7845482.1"/>
    <property type="molecule type" value="Genomic_DNA"/>
</dbReference>
<dbReference type="AlphaFoldDB" id="A0A834XKH5"/>
<sequence length="29" mass="3227">MGVAHVDFVWSEEEGKLEFNLGEETGKST</sequence>
<keyword evidence="2" id="KW-1185">Reference proteome</keyword>
<dbReference type="Proteomes" id="UP000634136">
    <property type="component" value="Unassembled WGS sequence"/>
</dbReference>
<protein>
    <submittedName>
        <fullName evidence="1">Uncharacterized protein</fullName>
    </submittedName>
</protein>
<organism evidence="1 2">
    <name type="scientific">Senna tora</name>
    <dbReference type="NCBI Taxonomy" id="362788"/>
    <lineage>
        <taxon>Eukaryota</taxon>
        <taxon>Viridiplantae</taxon>
        <taxon>Streptophyta</taxon>
        <taxon>Embryophyta</taxon>
        <taxon>Tracheophyta</taxon>
        <taxon>Spermatophyta</taxon>
        <taxon>Magnoliopsida</taxon>
        <taxon>eudicotyledons</taxon>
        <taxon>Gunneridae</taxon>
        <taxon>Pentapetalae</taxon>
        <taxon>rosids</taxon>
        <taxon>fabids</taxon>
        <taxon>Fabales</taxon>
        <taxon>Fabaceae</taxon>
        <taxon>Caesalpinioideae</taxon>
        <taxon>Cassia clade</taxon>
        <taxon>Senna</taxon>
    </lineage>
</organism>
<evidence type="ECO:0000313" key="2">
    <source>
        <dbReference type="Proteomes" id="UP000634136"/>
    </source>
</evidence>
<accession>A0A834XKH5</accession>